<dbReference type="GO" id="GO:0007165">
    <property type="term" value="P:signal transduction"/>
    <property type="evidence" value="ECO:0007669"/>
    <property type="project" value="InterPro"/>
</dbReference>
<evidence type="ECO:0000259" key="11">
    <source>
        <dbReference type="PROSITE" id="PS50003"/>
    </source>
</evidence>
<dbReference type="SMART" id="SM00314">
    <property type="entry name" value="RA"/>
    <property type="match status" value="1"/>
</dbReference>
<dbReference type="PROSITE" id="PS50003">
    <property type="entry name" value="PH_DOMAIN"/>
    <property type="match status" value="1"/>
</dbReference>
<feature type="compositionally biased region" description="Basic and acidic residues" evidence="10">
    <location>
        <begin position="430"/>
        <end position="442"/>
    </location>
</feature>
<keyword evidence="14" id="KW-1185">Reference proteome</keyword>
<dbReference type="Pfam" id="PF00169">
    <property type="entry name" value="PH"/>
    <property type="match status" value="1"/>
</dbReference>
<evidence type="ECO:0000256" key="8">
    <source>
        <dbReference type="ARBA" id="ARBA00040699"/>
    </source>
</evidence>
<evidence type="ECO:0000256" key="9">
    <source>
        <dbReference type="ARBA" id="ARBA00042746"/>
    </source>
</evidence>
<feature type="region of interest" description="Disordered" evidence="10">
    <location>
        <begin position="426"/>
        <end position="618"/>
    </location>
</feature>
<evidence type="ECO:0000313" key="14">
    <source>
        <dbReference type="Proteomes" id="UP000694424"/>
    </source>
</evidence>
<comment type="similarity">
    <text evidence="7">Belongs to the MRL family.</text>
</comment>
<dbReference type="InterPro" id="IPR001849">
    <property type="entry name" value="PH_domain"/>
</dbReference>
<evidence type="ECO:0000313" key="13">
    <source>
        <dbReference type="Ensembl" id="ENSAOWP00000027342.1"/>
    </source>
</evidence>
<feature type="compositionally biased region" description="Pro residues" evidence="10">
    <location>
        <begin position="81"/>
        <end position="102"/>
    </location>
</feature>
<dbReference type="SUPFAM" id="SSF50729">
    <property type="entry name" value="PH domain-like"/>
    <property type="match status" value="1"/>
</dbReference>
<evidence type="ECO:0000259" key="12">
    <source>
        <dbReference type="PROSITE" id="PS50200"/>
    </source>
</evidence>
<dbReference type="PANTHER" id="PTHR11243">
    <property type="entry name" value="GROWTH FACTOR RECEPTOR-BOUND PROTEIN"/>
    <property type="match status" value="1"/>
</dbReference>
<reference evidence="13" key="2">
    <citation type="submission" date="2025-09" db="UniProtKB">
        <authorList>
            <consortium name="Ensembl"/>
        </authorList>
    </citation>
    <scope>IDENTIFICATION</scope>
</reference>
<feature type="domain" description="Ras-associating" evidence="12">
    <location>
        <begin position="131"/>
        <end position="218"/>
    </location>
</feature>
<dbReference type="FunFam" id="3.10.20.90:FF:000124">
    <property type="entry name" value="amyloid beta A4 precursor protein-binding family B member 1-interacting protein-like"/>
    <property type="match status" value="1"/>
</dbReference>
<dbReference type="InterPro" id="IPR039664">
    <property type="entry name" value="GRB/APBB1IP"/>
</dbReference>
<dbReference type="PANTHER" id="PTHR11243:SF14">
    <property type="entry name" value="AMYLOID BETA A4 PRECURSOR PROTEIN-BINDING FAMILY B MEMBER 1-INTERACTING PROTEIN"/>
    <property type="match status" value="1"/>
</dbReference>
<reference evidence="13" key="1">
    <citation type="submission" date="2025-08" db="UniProtKB">
        <authorList>
            <consortium name="Ensembl"/>
        </authorList>
    </citation>
    <scope>IDENTIFICATION</scope>
</reference>
<feature type="compositionally biased region" description="Low complexity" evidence="10">
    <location>
        <begin position="480"/>
        <end position="490"/>
    </location>
</feature>
<accession>A0A8B9QII8</accession>
<dbReference type="Ensembl" id="ENSAOWT00000030975.1">
    <property type="protein sequence ID" value="ENSAOWP00000027342.1"/>
    <property type="gene ID" value="ENSAOWG00000018417.1"/>
</dbReference>
<name>A0A8B9QII8_APTOW</name>
<evidence type="ECO:0000256" key="3">
    <source>
        <dbReference type="ARBA" id="ARBA00022475"/>
    </source>
</evidence>
<evidence type="ECO:0000256" key="10">
    <source>
        <dbReference type="SAM" id="MobiDB-lite"/>
    </source>
</evidence>
<protein>
    <recommendedName>
        <fullName evidence="8">Amyloid beta A4 precursor protein-binding family B member 1-interacting protein</fullName>
    </recommendedName>
    <alternativeName>
        <fullName evidence="9">APBB1-interacting protein 1</fullName>
    </alternativeName>
</protein>
<dbReference type="InterPro" id="IPR029071">
    <property type="entry name" value="Ubiquitin-like_domsf"/>
</dbReference>
<dbReference type="GO" id="GO:0005886">
    <property type="term" value="C:plasma membrane"/>
    <property type="evidence" value="ECO:0007669"/>
    <property type="project" value="UniProtKB-SubCell"/>
</dbReference>
<sequence length="618" mass="68582">MKIYCSQTESLSALEDKDLDALMADLVADINEAEQRTLQAQKTTSGNQQSTITQPSTGLDTATSCISSTYVTITGRFGDDLPPPPPDPNLELPPPPPPPPSEPLTQEEQEAQAKADKIKLALEKLKEAKVKKLVVKVHMYDNSTKSLMVDERQVTRDVLDNLFEKTHCDCNVDWCLYEMYPELQIERFFEDHENVVEVLSDWTRDTENKILFLEKSEKYALFKNPQNFYLTSKGKNESKEMNEKNKEALLEESFCRTSVIVPELEGALYLKEDGKKSWKRRYFLLRASGIYYVPKGKTKTSRDLACFIQFENMNVYYGTQHKVKYKAPTDHCFVLKHPQIQKESQYIKYLCCDDQATLHQWVTGIRIAKYGKTLYDNYKCAVKRAGLASRWTNQGMMEPAVSAGSLSTDAVQANGQMPQIVPPASAEFSEAQKKVDTSEVQDKSNGVSASGLAQPVMRPQKYQNKKGSLQPPPPPERRSSAVAASPVLPSKVKRDSGIFLTDPDSFPAPPPALKIDLPPPPSEFCEPPPDFVPPPPPLSSSGNGDLPLPPLPPPPPVASKVPPLTKKPVPLPPKRQENTGQDGEPRPAGPPPLGGGGRQADFMSDLMKALEKKRGSSS</sequence>
<dbReference type="Pfam" id="PF21989">
    <property type="entry name" value="RA_2"/>
    <property type="match status" value="1"/>
</dbReference>
<evidence type="ECO:0000256" key="2">
    <source>
        <dbReference type="ARBA" id="ARBA00004245"/>
    </source>
</evidence>
<dbReference type="PROSITE" id="PS50200">
    <property type="entry name" value="RA"/>
    <property type="match status" value="1"/>
</dbReference>
<dbReference type="CDD" id="cd01259">
    <property type="entry name" value="PH_APBB1IP"/>
    <property type="match status" value="1"/>
</dbReference>
<keyword evidence="5" id="KW-0472">Membrane</keyword>
<evidence type="ECO:0000256" key="5">
    <source>
        <dbReference type="ARBA" id="ARBA00023136"/>
    </source>
</evidence>
<dbReference type="CDD" id="cd16137">
    <property type="entry name" value="RA_MRL_RIAM"/>
    <property type="match status" value="1"/>
</dbReference>
<keyword evidence="6" id="KW-0206">Cytoskeleton</keyword>
<keyword evidence="3" id="KW-1003">Cell membrane</keyword>
<keyword evidence="4" id="KW-0963">Cytoplasm</keyword>
<dbReference type="Gene3D" id="2.30.29.30">
    <property type="entry name" value="Pleckstrin-homology domain (PH domain)/Phosphotyrosine-binding domain (PTB)"/>
    <property type="match status" value="1"/>
</dbReference>
<evidence type="ECO:0000256" key="1">
    <source>
        <dbReference type="ARBA" id="ARBA00004202"/>
    </source>
</evidence>
<proteinExistence type="inferred from homology"/>
<dbReference type="AlphaFoldDB" id="A0A8B9QII8"/>
<dbReference type="GO" id="GO:0005856">
    <property type="term" value="C:cytoskeleton"/>
    <property type="evidence" value="ECO:0007669"/>
    <property type="project" value="UniProtKB-SubCell"/>
</dbReference>
<feature type="compositionally biased region" description="Low complexity" evidence="10">
    <location>
        <begin position="558"/>
        <end position="568"/>
    </location>
</feature>
<comment type="subcellular location">
    <subcellularLocation>
        <location evidence="1">Cell membrane</location>
        <topology evidence="1">Peripheral membrane protein</topology>
    </subcellularLocation>
    <subcellularLocation>
        <location evidence="2">Cytoplasm</location>
        <location evidence="2">Cytoskeleton</location>
    </subcellularLocation>
</comment>
<evidence type="ECO:0000256" key="6">
    <source>
        <dbReference type="ARBA" id="ARBA00023212"/>
    </source>
</evidence>
<feature type="domain" description="PH" evidence="11">
    <location>
        <begin position="261"/>
        <end position="370"/>
    </location>
</feature>
<feature type="compositionally biased region" description="Pro residues" evidence="10">
    <location>
        <begin position="547"/>
        <end position="557"/>
    </location>
</feature>
<evidence type="ECO:0000256" key="4">
    <source>
        <dbReference type="ARBA" id="ARBA00022490"/>
    </source>
</evidence>
<dbReference type="Gene3D" id="3.10.20.90">
    <property type="entry name" value="Phosphatidylinositol 3-kinase Catalytic Subunit, Chain A, domain 1"/>
    <property type="match status" value="1"/>
</dbReference>
<organism evidence="13 14">
    <name type="scientific">Apteryx owenii</name>
    <name type="common">Little spotted kiwi</name>
    <dbReference type="NCBI Taxonomy" id="8824"/>
    <lineage>
        <taxon>Eukaryota</taxon>
        <taxon>Metazoa</taxon>
        <taxon>Chordata</taxon>
        <taxon>Craniata</taxon>
        <taxon>Vertebrata</taxon>
        <taxon>Euteleostomi</taxon>
        <taxon>Archelosauria</taxon>
        <taxon>Archosauria</taxon>
        <taxon>Dinosauria</taxon>
        <taxon>Saurischia</taxon>
        <taxon>Theropoda</taxon>
        <taxon>Coelurosauria</taxon>
        <taxon>Aves</taxon>
        <taxon>Palaeognathae</taxon>
        <taxon>Apterygiformes</taxon>
        <taxon>Apterygidae</taxon>
        <taxon>Apteryx</taxon>
    </lineage>
</organism>
<feature type="region of interest" description="Disordered" evidence="10">
    <location>
        <begin position="75"/>
        <end position="113"/>
    </location>
</feature>
<dbReference type="SMART" id="SM00233">
    <property type="entry name" value="PH"/>
    <property type="match status" value="1"/>
</dbReference>
<feature type="region of interest" description="Disordered" evidence="10">
    <location>
        <begin position="38"/>
        <end position="61"/>
    </location>
</feature>
<feature type="compositionally biased region" description="Basic and acidic residues" evidence="10">
    <location>
        <begin position="608"/>
        <end position="618"/>
    </location>
</feature>
<dbReference type="Proteomes" id="UP000694424">
    <property type="component" value="Unplaced"/>
</dbReference>
<dbReference type="SUPFAM" id="SSF54236">
    <property type="entry name" value="Ubiquitin-like"/>
    <property type="match status" value="1"/>
</dbReference>
<evidence type="ECO:0000256" key="7">
    <source>
        <dbReference type="ARBA" id="ARBA00038382"/>
    </source>
</evidence>
<dbReference type="InterPro" id="IPR000159">
    <property type="entry name" value="RA_dom"/>
</dbReference>
<feature type="compositionally biased region" description="Pro residues" evidence="10">
    <location>
        <begin position="506"/>
        <end position="538"/>
    </location>
</feature>
<dbReference type="FunFam" id="2.30.29.30:FF:000048">
    <property type="entry name" value="Ras association (RalGDS/AF-6) and pleckstrin homology domains 1"/>
    <property type="match status" value="1"/>
</dbReference>
<dbReference type="GO" id="GO:0005829">
    <property type="term" value="C:cytosol"/>
    <property type="evidence" value="ECO:0007669"/>
    <property type="project" value="UniProtKB-ARBA"/>
</dbReference>
<dbReference type="InterPro" id="IPR011993">
    <property type="entry name" value="PH-like_dom_sf"/>
</dbReference>
<dbReference type="InterPro" id="IPR039665">
    <property type="entry name" value="PH_APBB1IP"/>
</dbReference>